<reference evidence="3" key="1">
    <citation type="submission" date="2017-04" db="EMBL/GenBank/DDBJ databases">
        <title>Plasmodium gonderi genome.</title>
        <authorList>
            <person name="Arisue N."/>
            <person name="Honma H."/>
            <person name="Kawai S."/>
            <person name="Tougan T."/>
            <person name="Tanabe K."/>
            <person name="Horii T."/>
        </authorList>
    </citation>
    <scope>NUCLEOTIDE SEQUENCE [LARGE SCALE GENOMIC DNA]</scope>
    <source>
        <strain evidence="3">ATCC 30045</strain>
    </source>
</reference>
<protein>
    <submittedName>
        <fullName evidence="2">Variable surface protein</fullName>
    </submittedName>
</protein>
<dbReference type="EMBL" id="BDQF01000002">
    <property type="protein sequence ID" value="GAW79053.1"/>
    <property type="molecule type" value="Genomic_DNA"/>
</dbReference>
<accession>A0A1Y1JF36</accession>
<dbReference type="AlphaFoldDB" id="A0A1Y1JF36"/>
<keyword evidence="1" id="KW-1133">Transmembrane helix</keyword>
<evidence type="ECO:0000313" key="2">
    <source>
        <dbReference type="EMBL" id="GAW79053.1"/>
    </source>
</evidence>
<proteinExistence type="predicted"/>
<gene>
    <name evidence="2" type="ORF">PGO_020220</name>
</gene>
<comment type="caution">
    <text evidence="2">The sequence shown here is derived from an EMBL/GenBank/DDBJ whole genome shotgun (WGS) entry which is preliminary data.</text>
</comment>
<evidence type="ECO:0000256" key="1">
    <source>
        <dbReference type="SAM" id="Phobius"/>
    </source>
</evidence>
<feature type="transmembrane region" description="Helical" evidence="1">
    <location>
        <begin position="227"/>
        <end position="249"/>
    </location>
</feature>
<dbReference type="GeneID" id="39745753"/>
<keyword evidence="3" id="KW-1185">Reference proteome</keyword>
<dbReference type="Proteomes" id="UP000195521">
    <property type="component" value="Unassembled WGS sequence"/>
</dbReference>
<evidence type="ECO:0000313" key="3">
    <source>
        <dbReference type="Proteomes" id="UP000195521"/>
    </source>
</evidence>
<dbReference type="OrthoDB" id="385316at2759"/>
<organism evidence="2 3">
    <name type="scientific">Plasmodium gonderi</name>
    <dbReference type="NCBI Taxonomy" id="77519"/>
    <lineage>
        <taxon>Eukaryota</taxon>
        <taxon>Sar</taxon>
        <taxon>Alveolata</taxon>
        <taxon>Apicomplexa</taxon>
        <taxon>Aconoidasida</taxon>
        <taxon>Haemosporida</taxon>
        <taxon>Plasmodiidae</taxon>
        <taxon>Plasmodium</taxon>
        <taxon>Plasmodium (Plasmodium)</taxon>
    </lineage>
</organism>
<dbReference type="RefSeq" id="XP_028541642.1">
    <property type="nucleotide sequence ID" value="XM_028685841.1"/>
</dbReference>
<keyword evidence="1" id="KW-0812">Transmembrane</keyword>
<sequence length="313" mass="36563">MAENSSPLALLKTKKNKKKNLNVIFITPLGVVPRQTSEPHKTQEIWVNFLKWFYDKKESYNSFFGINWDSKEFLGNFKTALESSYDSNKNIESFLSDKRELEKLLKLHYFGENVGDIKTILDNQNHGSYRNACEFVNECLHLFRELKQNYCKSEIVHYKSNNAVCSILGGFEDTYEYKLYTPLKSHNKMSSLLQYPESAQVRCDISDSLYYTPFWSLYKTNSEEFSVLGNFVVSGFVMFAVYLILLILYKFTPIGLHFSPGGQRKARRIWRKVEMDQFRDSGSSLYSDDSESVYSDNYDESSSTFVYGNNRYY</sequence>
<keyword evidence="1" id="KW-0472">Membrane</keyword>
<name>A0A1Y1JF36_PLAGO</name>